<comment type="similarity">
    <text evidence="2">Belongs to the class I-like SAM-binding methyltransferase superfamily. Erg6/SMT family.</text>
</comment>
<dbReference type="InterPro" id="IPR029063">
    <property type="entry name" value="SAM-dependent_MTases_sf"/>
</dbReference>
<sequence>MAEPEPKINHNPKLQSYYASLESVLGYDLLLGGTRHFGYYEDPGSYNPFPLSASLRRMEAQLAGALRARPGARVLDAGCGNGHVARYMARERGLHVTGIDVVERHVRKAQATAARLAGEGSGEGEGTKGSLEVRRMDYHHLETLPDASLDAAYTMETLVHATDPAQVLAGLFRVLKPGGRVAMHEYDNVLEEVVEAEEKEEGEGGKEKKGKKKKGKKKKRPDEGLRRAMRQVNEWSAMPTNAASRPGALPRLLEEAGFVDVRVRDLSAHIRPMTRLFYALAIVPFLLLVRLLGLERRLVNTVAGVGAYRGRDFWRYIQIVARKPGVGALVDDDDA</sequence>
<evidence type="ECO:0000313" key="7">
    <source>
        <dbReference type="Proteomes" id="UP000054516"/>
    </source>
</evidence>
<keyword evidence="4" id="KW-1133">Transmembrane helix</keyword>
<dbReference type="InterPro" id="IPR050447">
    <property type="entry name" value="Erg6_SMT_methyltransf"/>
</dbReference>
<keyword evidence="4" id="KW-0812">Transmembrane</keyword>
<feature type="compositionally biased region" description="Basic residues" evidence="3">
    <location>
        <begin position="208"/>
        <end position="219"/>
    </location>
</feature>
<name>A0A1W2TQI7_ROSNE</name>
<dbReference type="CDD" id="cd02440">
    <property type="entry name" value="AdoMet_MTases"/>
    <property type="match status" value="1"/>
</dbReference>
<dbReference type="PANTHER" id="PTHR44068">
    <property type="entry name" value="ZGC:194242"/>
    <property type="match status" value="1"/>
</dbReference>
<feature type="region of interest" description="Disordered" evidence="3">
    <location>
        <begin position="195"/>
        <end position="226"/>
    </location>
</feature>
<proteinExistence type="inferred from homology"/>
<evidence type="ECO:0000256" key="1">
    <source>
        <dbReference type="ARBA" id="ARBA00022679"/>
    </source>
</evidence>
<dbReference type="STRING" id="77044.A0A1W2TQI7"/>
<organism evidence="6">
    <name type="scientific">Rosellinia necatrix</name>
    <name type="common">White root-rot fungus</name>
    <dbReference type="NCBI Taxonomy" id="77044"/>
    <lineage>
        <taxon>Eukaryota</taxon>
        <taxon>Fungi</taxon>
        <taxon>Dikarya</taxon>
        <taxon>Ascomycota</taxon>
        <taxon>Pezizomycotina</taxon>
        <taxon>Sordariomycetes</taxon>
        <taxon>Xylariomycetidae</taxon>
        <taxon>Xylariales</taxon>
        <taxon>Xylariaceae</taxon>
        <taxon>Rosellinia</taxon>
    </lineage>
</organism>
<evidence type="ECO:0000256" key="2">
    <source>
        <dbReference type="ARBA" id="ARBA00038188"/>
    </source>
</evidence>
<evidence type="ECO:0000256" key="3">
    <source>
        <dbReference type="SAM" id="MobiDB-lite"/>
    </source>
</evidence>
<dbReference type="Proteomes" id="UP000054516">
    <property type="component" value="Unassembled WGS sequence"/>
</dbReference>
<feature type="domain" description="Methyltransferase type 11" evidence="5">
    <location>
        <begin position="75"/>
        <end position="182"/>
    </location>
</feature>
<gene>
    <name evidence="6" type="ORF">SAMD00023353_5200430</name>
</gene>
<keyword evidence="4" id="KW-0472">Membrane</keyword>
<keyword evidence="6" id="KW-0489">Methyltransferase</keyword>
<accession>A0A1W2TQI7</accession>
<evidence type="ECO:0000259" key="5">
    <source>
        <dbReference type="Pfam" id="PF08241"/>
    </source>
</evidence>
<dbReference type="InterPro" id="IPR013216">
    <property type="entry name" value="Methyltransf_11"/>
</dbReference>
<dbReference type="AlphaFoldDB" id="A0A1W2TQI7"/>
<dbReference type="Pfam" id="PF08241">
    <property type="entry name" value="Methyltransf_11"/>
    <property type="match status" value="1"/>
</dbReference>
<dbReference type="GO" id="GO:0032259">
    <property type="term" value="P:methylation"/>
    <property type="evidence" value="ECO:0007669"/>
    <property type="project" value="UniProtKB-KW"/>
</dbReference>
<dbReference type="OMA" id="FEYDHEL"/>
<protein>
    <submittedName>
        <fullName evidence="6">Putative methyltransferase type 11</fullName>
    </submittedName>
</protein>
<dbReference type="SUPFAM" id="SSF53335">
    <property type="entry name" value="S-adenosyl-L-methionine-dependent methyltransferases"/>
    <property type="match status" value="1"/>
</dbReference>
<reference evidence="6" key="1">
    <citation type="submission" date="2016-03" db="EMBL/GenBank/DDBJ databases">
        <title>Draft genome sequence of Rosellinia necatrix.</title>
        <authorList>
            <person name="Kanematsu S."/>
        </authorList>
    </citation>
    <scope>NUCLEOTIDE SEQUENCE [LARGE SCALE GENOMIC DNA]</scope>
    <source>
        <strain evidence="6">W97</strain>
    </source>
</reference>
<dbReference type="GO" id="GO:0003838">
    <property type="term" value="F:sterol 24-C-methyltransferase activity"/>
    <property type="evidence" value="ECO:0007669"/>
    <property type="project" value="TreeGrafter"/>
</dbReference>
<evidence type="ECO:0000313" key="6">
    <source>
        <dbReference type="EMBL" id="GAP90713.1"/>
    </source>
</evidence>
<keyword evidence="7" id="KW-1185">Reference proteome</keyword>
<dbReference type="Gene3D" id="3.40.50.150">
    <property type="entry name" value="Vaccinia Virus protein VP39"/>
    <property type="match status" value="1"/>
</dbReference>
<dbReference type="EMBL" id="DF977497">
    <property type="protein sequence ID" value="GAP90713.1"/>
    <property type="molecule type" value="Genomic_DNA"/>
</dbReference>
<keyword evidence="1 6" id="KW-0808">Transferase</keyword>
<dbReference type="PANTHER" id="PTHR44068:SF1">
    <property type="entry name" value="HYPOTHETICAL LOC100005854"/>
    <property type="match status" value="1"/>
</dbReference>
<dbReference type="GO" id="GO:0006696">
    <property type="term" value="P:ergosterol biosynthetic process"/>
    <property type="evidence" value="ECO:0007669"/>
    <property type="project" value="TreeGrafter"/>
</dbReference>
<dbReference type="OrthoDB" id="540004at2759"/>
<evidence type="ECO:0000256" key="4">
    <source>
        <dbReference type="SAM" id="Phobius"/>
    </source>
</evidence>
<dbReference type="GO" id="GO:0005783">
    <property type="term" value="C:endoplasmic reticulum"/>
    <property type="evidence" value="ECO:0007669"/>
    <property type="project" value="TreeGrafter"/>
</dbReference>
<feature type="transmembrane region" description="Helical" evidence="4">
    <location>
        <begin position="276"/>
        <end position="293"/>
    </location>
</feature>